<accession>A0A8H7WEM7</accession>
<feature type="domain" description="AB hydrolase-1" evidence="1">
    <location>
        <begin position="43"/>
        <end position="320"/>
    </location>
</feature>
<gene>
    <name evidence="2" type="ORF">IFR04_003498</name>
</gene>
<dbReference type="InterPro" id="IPR029058">
    <property type="entry name" value="AB_hydrolase_fold"/>
</dbReference>
<keyword evidence="3" id="KW-1185">Reference proteome</keyword>
<protein>
    <recommendedName>
        <fullName evidence="1">AB hydrolase-1 domain-containing protein</fullName>
    </recommendedName>
</protein>
<dbReference type="InterPro" id="IPR000073">
    <property type="entry name" value="AB_hydrolase_1"/>
</dbReference>
<evidence type="ECO:0000313" key="2">
    <source>
        <dbReference type="EMBL" id="KAG4423394.1"/>
    </source>
</evidence>
<sequence length="331" mass="35862">MSSSLPVASPGYLYIPSKPDAPISSTFFPATTSLAVSSHDALVVFVNGLGLPAASWSLAIGALQSYLLGACPALLTYDRFGQGLTTTRDPLDGQPGKELGHDLSDVANDLHEIVLAIAASKFGMPRTAVENGKLHLLLVCASIGAPIARLYVQHHQGIVSGMIFFDSNIANVNYSDFLPDPDSPGFNNIALHLDDCTIEEYREARTRLSRMFDLKVKNAESLDRSNSPSLLPYSNLPKLVGTGNSGPLLCVVGHDPETFAELSYEMMGTPRSLSRITNRYWAEYNKDLTQITDEGRNKGVVIARGCGHFIQKDDADFVAKQISSMVKELGW</sequence>
<dbReference type="Pfam" id="PF12697">
    <property type="entry name" value="Abhydrolase_6"/>
    <property type="match status" value="1"/>
</dbReference>
<comment type="caution">
    <text evidence="2">The sequence shown here is derived from an EMBL/GenBank/DDBJ whole genome shotgun (WGS) entry which is preliminary data.</text>
</comment>
<dbReference type="SUPFAM" id="SSF53474">
    <property type="entry name" value="alpha/beta-Hydrolases"/>
    <property type="match status" value="1"/>
</dbReference>
<reference evidence="2" key="1">
    <citation type="submission" date="2021-02" db="EMBL/GenBank/DDBJ databases">
        <title>Genome sequence Cadophora malorum strain M34.</title>
        <authorList>
            <person name="Stefanovic E."/>
            <person name="Vu D."/>
            <person name="Scully C."/>
            <person name="Dijksterhuis J."/>
            <person name="Roader J."/>
            <person name="Houbraken J."/>
        </authorList>
    </citation>
    <scope>NUCLEOTIDE SEQUENCE</scope>
    <source>
        <strain evidence="2">M34</strain>
    </source>
</reference>
<dbReference type="Proteomes" id="UP000664132">
    <property type="component" value="Unassembled WGS sequence"/>
</dbReference>
<proteinExistence type="predicted"/>
<dbReference type="Gene3D" id="3.40.50.1820">
    <property type="entry name" value="alpha/beta hydrolase"/>
    <property type="match status" value="1"/>
</dbReference>
<dbReference type="AlphaFoldDB" id="A0A8H7WEM7"/>
<evidence type="ECO:0000259" key="1">
    <source>
        <dbReference type="Pfam" id="PF12697"/>
    </source>
</evidence>
<dbReference type="EMBL" id="JAFJYH010000035">
    <property type="protein sequence ID" value="KAG4423394.1"/>
    <property type="molecule type" value="Genomic_DNA"/>
</dbReference>
<name>A0A8H7WEM7_9HELO</name>
<organism evidence="2 3">
    <name type="scientific">Cadophora malorum</name>
    <dbReference type="NCBI Taxonomy" id="108018"/>
    <lineage>
        <taxon>Eukaryota</taxon>
        <taxon>Fungi</taxon>
        <taxon>Dikarya</taxon>
        <taxon>Ascomycota</taxon>
        <taxon>Pezizomycotina</taxon>
        <taxon>Leotiomycetes</taxon>
        <taxon>Helotiales</taxon>
        <taxon>Ploettnerulaceae</taxon>
        <taxon>Cadophora</taxon>
    </lineage>
</organism>
<evidence type="ECO:0000313" key="3">
    <source>
        <dbReference type="Proteomes" id="UP000664132"/>
    </source>
</evidence>
<dbReference type="OrthoDB" id="3466836at2759"/>